<gene>
    <name evidence="12" type="ORF">EI545_02820</name>
</gene>
<protein>
    <recommendedName>
        <fullName evidence="9">RNA polymerase sigma-54 factor</fullName>
    </recommendedName>
</protein>
<dbReference type="PROSITE" id="PS00717">
    <property type="entry name" value="SIGMA54_1"/>
    <property type="match status" value="1"/>
</dbReference>
<keyword evidence="7 9" id="KW-0238">DNA-binding</keyword>
<evidence type="ECO:0000256" key="5">
    <source>
        <dbReference type="ARBA" id="ARBA00023015"/>
    </source>
</evidence>
<evidence type="ECO:0000256" key="6">
    <source>
        <dbReference type="ARBA" id="ARBA00023082"/>
    </source>
</evidence>
<dbReference type="RefSeq" id="WP_125324061.1">
    <property type="nucleotide sequence ID" value="NZ_CP034328.1"/>
</dbReference>
<keyword evidence="5 9" id="KW-0805">Transcription regulation</keyword>
<keyword evidence="6 9" id="KW-0731">Sigma factor</keyword>
<proteinExistence type="inferred from homology"/>
<dbReference type="OrthoDB" id="9814402at2"/>
<reference evidence="12 13" key="1">
    <citation type="submission" date="2018-12" db="EMBL/GenBank/DDBJ databases">
        <title>Complete genome sequencing of Tabrizicola sp. K13M18.</title>
        <authorList>
            <person name="Bae J.-W."/>
        </authorList>
    </citation>
    <scope>NUCLEOTIDE SEQUENCE [LARGE SCALE GENOMIC DNA]</scope>
    <source>
        <strain evidence="12 13">K13M18</strain>
    </source>
</reference>
<dbReference type="KEGG" id="taw:EI545_02820"/>
<dbReference type="AlphaFoldDB" id="A0A3S8U2L5"/>
<dbReference type="Pfam" id="PF04552">
    <property type="entry name" value="Sigma54_DBD"/>
    <property type="match status" value="1"/>
</dbReference>
<name>A0A3S8U2L5_9RHOB</name>
<dbReference type="PANTHER" id="PTHR32248">
    <property type="entry name" value="RNA POLYMERASE SIGMA-54 FACTOR"/>
    <property type="match status" value="1"/>
</dbReference>
<keyword evidence="13" id="KW-1185">Reference proteome</keyword>
<comment type="function">
    <text evidence="9">Sigma factors are initiation factors that promote the attachment of RNA polymerase to specific initiation sites and are then released.</text>
</comment>
<evidence type="ECO:0000256" key="8">
    <source>
        <dbReference type="ARBA" id="ARBA00023163"/>
    </source>
</evidence>
<dbReference type="Proteomes" id="UP000282002">
    <property type="component" value="Chromosome"/>
</dbReference>
<dbReference type="GO" id="GO:0003677">
    <property type="term" value="F:DNA binding"/>
    <property type="evidence" value="ECO:0007669"/>
    <property type="project" value="UniProtKB-KW"/>
</dbReference>
<dbReference type="GO" id="GO:0016987">
    <property type="term" value="F:sigma factor activity"/>
    <property type="evidence" value="ECO:0007669"/>
    <property type="project" value="UniProtKB-KW"/>
</dbReference>
<dbReference type="Pfam" id="PF00309">
    <property type="entry name" value="Sigma54_AID"/>
    <property type="match status" value="1"/>
</dbReference>
<dbReference type="GO" id="GO:0001216">
    <property type="term" value="F:DNA-binding transcription activator activity"/>
    <property type="evidence" value="ECO:0007669"/>
    <property type="project" value="InterPro"/>
</dbReference>
<dbReference type="InterPro" id="IPR007046">
    <property type="entry name" value="RNA_pol_sigma_54_core-bd"/>
</dbReference>
<evidence type="ECO:0000259" key="11">
    <source>
        <dbReference type="Pfam" id="PF04963"/>
    </source>
</evidence>
<keyword evidence="4 9" id="KW-0548">Nucleotidyltransferase</keyword>
<dbReference type="PROSITE" id="PS50044">
    <property type="entry name" value="SIGMA54_3"/>
    <property type="match status" value="1"/>
</dbReference>
<evidence type="ECO:0000256" key="7">
    <source>
        <dbReference type="ARBA" id="ARBA00023125"/>
    </source>
</evidence>
<evidence type="ECO:0000256" key="3">
    <source>
        <dbReference type="ARBA" id="ARBA00022679"/>
    </source>
</evidence>
<dbReference type="GO" id="GO:0016779">
    <property type="term" value="F:nucleotidyltransferase activity"/>
    <property type="evidence" value="ECO:0007669"/>
    <property type="project" value="UniProtKB-KW"/>
</dbReference>
<feature type="domain" description="RNA polymerase sigma factor 54 DNA-binding" evidence="10">
    <location>
        <begin position="265"/>
        <end position="413"/>
    </location>
</feature>
<dbReference type="InterPro" id="IPR000394">
    <property type="entry name" value="RNA_pol_sigma_54"/>
</dbReference>
<dbReference type="Gene3D" id="1.10.10.1330">
    <property type="entry name" value="RNA polymerase sigma-54 factor, core-binding domain"/>
    <property type="match status" value="1"/>
</dbReference>
<keyword evidence="2 9" id="KW-0240">DNA-directed RNA polymerase</keyword>
<dbReference type="Gene3D" id="1.10.10.60">
    <property type="entry name" value="Homeodomain-like"/>
    <property type="match status" value="1"/>
</dbReference>
<dbReference type="InterPro" id="IPR038709">
    <property type="entry name" value="RpoN_core-bd_sf"/>
</dbReference>
<dbReference type="Pfam" id="PF04963">
    <property type="entry name" value="Sigma54_CBD"/>
    <property type="match status" value="1"/>
</dbReference>
<dbReference type="InterPro" id="IPR007634">
    <property type="entry name" value="RNA_pol_sigma_54_DNA-bd"/>
</dbReference>
<sequence>MKSRNRISIQQTQRLKLTMGLATSIRILRSDAQGLSRYLEEQAAENPQLVLTRASGQDWLPRWKSALGAGAEPPEQAAAGASLVSHVFGMIAGLDLSPREARIADALADALEPSGWLGQSPTAIAARIGVGLADVELMLRRLQARAEPTGLFARNLAECLRLQAEDADEMDAIMAAVLDRLDLVARGEIDRLARETGVSPDAVRLRIGRLRGYDPKPGAGFEPYAAPIREPDLVAEKGASGWTVAINRSALPSVSLAEGKGPGRAEARAILRMVEGRNVTLLAVGQEILVRQVAALEEGMGALVPMTMADVAVSVGLHESTVSRVVAGTAVDTPRGTWWLRALFTQATQEGGPAAGALRDRLAQLIAAEDPRAPLSDAALAVALSGTGAPLARRTVAKYRTMLKLPTAARRKRRSPDG</sequence>
<feature type="domain" description="RNA polymerase sigma factor 54 core-binding" evidence="11">
    <location>
        <begin position="76"/>
        <end position="257"/>
    </location>
</feature>
<evidence type="ECO:0000313" key="12">
    <source>
        <dbReference type="EMBL" id="AZL57860.1"/>
    </source>
</evidence>
<evidence type="ECO:0000256" key="4">
    <source>
        <dbReference type="ARBA" id="ARBA00022695"/>
    </source>
</evidence>
<evidence type="ECO:0000256" key="2">
    <source>
        <dbReference type="ARBA" id="ARBA00022478"/>
    </source>
</evidence>
<dbReference type="GO" id="GO:0000428">
    <property type="term" value="C:DNA-directed RNA polymerase complex"/>
    <property type="evidence" value="ECO:0007669"/>
    <property type="project" value="UniProtKB-KW"/>
</dbReference>
<comment type="similarity">
    <text evidence="1 9">Belongs to the sigma-54 factor family.</text>
</comment>
<evidence type="ECO:0000259" key="10">
    <source>
        <dbReference type="Pfam" id="PF04552"/>
    </source>
</evidence>
<evidence type="ECO:0000256" key="1">
    <source>
        <dbReference type="ARBA" id="ARBA00008798"/>
    </source>
</evidence>
<accession>A0A3S8U2L5</accession>
<dbReference type="PROSITE" id="PS00718">
    <property type="entry name" value="SIGMA54_2"/>
    <property type="match status" value="1"/>
</dbReference>
<dbReference type="PIRSF" id="PIRSF000774">
    <property type="entry name" value="RpoN"/>
    <property type="match status" value="1"/>
</dbReference>
<dbReference type="EMBL" id="CP034328">
    <property type="protein sequence ID" value="AZL57860.1"/>
    <property type="molecule type" value="Genomic_DNA"/>
</dbReference>
<evidence type="ECO:0000256" key="9">
    <source>
        <dbReference type="PIRNR" id="PIRNR000774"/>
    </source>
</evidence>
<keyword evidence="3 9" id="KW-0808">Transferase</keyword>
<dbReference type="GO" id="GO:0006352">
    <property type="term" value="P:DNA-templated transcription initiation"/>
    <property type="evidence" value="ECO:0007669"/>
    <property type="project" value="InterPro"/>
</dbReference>
<keyword evidence="8 9" id="KW-0804">Transcription</keyword>
<organism evidence="12 13">
    <name type="scientific">Tabrizicola piscis</name>
    <dbReference type="NCBI Taxonomy" id="2494374"/>
    <lineage>
        <taxon>Bacteria</taxon>
        <taxon>Pseudomonadati</taxon>
        <taxon>Pseudomonadota</taxon>
        <taxon>Alphaproteobacteria</taxon>
        <taxon>Rhodobacterales</taxon>
        <taxon>Paracoccaceae</taxon>
        <taxon>Tabrizicola</taxon>
    </lineage>
</organism>
<dbReference type="PRINTS" id="PR00045">
    <property type="entry name" value="SIGMA54FCT"/>
</dbReference>
<evidence type="ECO:0000313" key="13">
    <source>
        <dbReference type="Proteomes" id="UP000282002"/>
    </source>
</evidence>
<dbReference type="PANTHER" id="PTHR32248:SF4">
    <property type="entry name" value="RNA POLYMERASE SIGMA-54 FACTOR"/>
    <property type="match status" value="1"/>
</dbReference>